<accession>A0A382DFK6</accession>
<name>A0A382DFK6_9ZZZZ</name>
<evidence type="ECO:0000313" key="1">
    <source>
        <dbReference type="EMBL" id="SVB36784.1"/>
    </source>
</evidence>
<gene>
    <name evidence="1" type="ORF">METZ01_LOCUS189638</name>
</gene>
<feature type="non-terminal residue" evidence="1">
    <location>
        <position position="603"/>
    </location>
</feature>
<dbReference type="AlphaFoldDB" id="A0A382DFK6"/>
<protein>
    <submittedName>
        <fullName evidence="1">Uncharacterized protein</fullName>
    </submittedName>
</protein>
<dbReference type="EMBL" id="UINC01038977">
    <property type="protein sequence ID" value="SVB36784.1"/>
    <property type="molecule type" value="Genomic_DNA"/>
</dbReference>
<feature type="non-terminal residue" evidence="1">
    <location>
        <position position="1"/>
    </location>
</feature>
<organism evidence="1">
    <name type="scientific">marine metagenome</name>
    <dbReference type="NCBI Taxonomy" id="408172"/>
    <lineage>
        <taxon>unclassified sequences</taxon>
        <taxon>metagenomes</taxon>
        <taxon>ecological metagenomes</taxon>
    </lineage>
</organism>
<reference evidence="1" key="1">
    <citation type="submission" date="2018-05" db="EMBL/GenBank/DDBJ databases">
        <authorList>
            <person name="Lanie J.A."/>
            <person name="Ng W.-L."/>
            <person name="Kazmierczak K.M."/>
            <person name="Andrzejewski T.M."/>
            <person name="Davidsen T.M."/>
            <person name="Wayne K.J."/>
            <person name="Tettelin H."/>
            <person name="Glass J.I."/>
            <person name="Rusch D."/>
            <person name="Podicherti R."/>
            <person name="Tsui H.-C.T."/>
            <person name="Winkler M.E."/>
        </authorList>
    </citation>
    <scope>NUCLEOTIDE SEQUENCE</scope>
</reference>
<proteinExistence type="predicted"/>
<sequence>QAFVGEDEGKAFREADKAFVEGDFERGESLLNELIANHPGEFDLATRALRRICLSEYLELIDNDWPSQGYPNQMFNKAGKDYEKMWGLISEYLREGFLETGKFGENGEKYSEDPRKRPFLLESLWRKVGDFPLTPKENMSDEAAERIITLQRSGYLEPDDPAVIDASILLVFIRKSQRRHYETAQLVDALVAANNRQIDWLTSRAVLHARIKSPRANFLLRELFSFFDKPGIDPVVARAAKRTAALRMAWTGFSRNLMAEGPGWLGQMVPDNENRAWDRVAAGLVNGSEKDIDLWVQSCLGKEQSKVYVMRRDETGSAKAWCVLDDQLKSLRPETLREFRKFQESRCRIDARRKTMDDATQGEKLAFFRRFPWAITSQRALMNYAQVELEAGRGQAARRAFRDLWEHAEDPDLLKRARVGFWLSIAQGKDYETLEKLIAEINPDERFPWMDQAASATEIRQRLMKGVPAQNSKEEDHALAGMGIQLLNLPARPLWPPMKYRSSPGFSFVNLQSVGANLLVSTRNLLAWYEANNGANPVWADTARGGHGDHSISRMGEFRPIVDGNRIYTRWSYRADPLKLVAMDLETREIIWSQNLANSSRAK</sequence>